<protein>
    <submittedName>
        <fullName evidence="3 4">DNA-binding protein</fullName>
    </submittedName>
</protein>
<evidence type="ECO:0000313" key="6">
    <source>
        <dbReference type="Proteomes" id="UP001265983"/>
    </source>
</evidence>
<reference evidence="3 6" key="2">
    <citation type="submission" date="2023-03" db="EMBL/GenBank/DDBJ databases">
        <title>Whole genome sequence of the first Corynebacterium rouxii strains isolated in Brazil: a recent member of Corynebacterium diphtheriae complex.</title>
        <authorList>
            <person name="Vieira V."/>
            <person name="Ramos J.N."/>
            <person name="Araujo M.R.B."/>
            <person name="Baio P.V."/>
            <person name="Sant'Anna L.O."/>
            <person name="Veras J.F.C."/>
            <person name="Vieira E.M.D."/>
            <person name="Sousa M.A.B."/>
            <person name="Camargo C.H."/>
            <person name="Sacchi C.T."/>
            <person name="Campos K.R."/>
            <person name="Santos M.B.N."/>
            <person name="Bokermann S."/>
            <person name="Alvim L.B."/>
            <person name="Santos L.S."/>
            <person name="Mattos-Guaraldi A.L."/>
        </authorList>
    </citation>
    <scope>NUCLEOTIDE SEQUENCE [LARGE SCALE GENOMIC DNA]</scope>
    <source>
        <strain evidence="3 6">70862</strain>
    </source>
</reference>
<dbReference type="EMBL" id="JARUHM010000010">
    <property type="protein sequence ID" value="MDT9411430.1"/>
    <property type="molecule type" value="Genomic_DNA"/>
</dbReference>
<reference evidence="4 5" key="1">
    <citation type="submission" date="2019-11" db="EMBL/GenBank/DDBJ databases">
        <authorList>
            <person name="Brisse S."/>
        </authorList>
    </citation>
    <scope>NUCLEOTIDE SEQUENCE [LARGE SCALE GENOMIC DNA]</scope>
    <source>
        <strain evidence="4">FRC0190</strain>
    </source>
</reference>
<dbReference type="RefSeq" id="WP_155873467.1">
    <property type="nucleotide sequence ID" value="NZ_CP168248.1"/>
</dbReference>
<dbReference type="Proteomes" id="UP000423525">
    <property type="component" value="Chromosome"/>
</dbReference>
<evidence type="ECO:0000259" key="2">
    <source>
        <dbReference type="Pfam" id="PF21531"/>
    </source>
</evidence>
<evidence type="ECO:0000259" key="1">
    <source>
        <dbReference type="Pfam" id="PF18367"/>
    </source>
</evidence>
<feature type="domain" description="Rv2175c C-terminal" evidence="1">
    <location>
        <begin position="69"/>
        <end position="121"/>
    </location>
</feature>
<accession>A0A6I8MD89</accession>
<dbReference type="EMBL" id="LR738855">
    <property type="protein sequence ID" value="VZH85694.1"/>
    <property type="molecule type" value="Genomic_DNA"/>
</dbReference>
<feature type="domain" description="DNA-binding protein Rv2175c wHTH" evidence="2">
    <location>
        <begin position="9"/>
        <end position="59"/>
    </location>
</feature>
<dbReference type="AlphaFoldDB" id="A0A6I8MD89"/>
<dbReference type="KEGG" id="crf:FRC0190_01638"/>
<keyword evidence="6" id="KW-1185">Reference proteome</keyword>
<dbReference type="Proteomes" id="UP001265983">
    <property type="component" value="Unassembled WGS sequence"/>
</dbReference>
<dbReference type="GO" id="GO:0003677">
    <property type="term" value="F:DNA binding"/>
    <property type="evidence" value="ECO:0007669"/>
    <property type="project" value="UniProtKB-KW"/>
</dbReference>
<gene>
    <name evidence="4" type="ORF">FRC0190_01638</name>
    <name evidence="3" type="ORF">P8T80_08565</name>
</gene>
<organism evidence="4 5">
    <name type="scientific">Corynebacterium rouxii</name>
    <dbReference type="NCBI Taxonomy" id="2719119"/>
    <lineage>
        <taxon>Bacteria</taxon>
        <taxon>Bacillati</taxon>
        <taxon>Actinomycetota</taxon>
        <taxon>Actinomycetes</taxon>
        <taxon>Mycobacteriales</taxon>
        <taxon>Corynebacteriaceae</taxon>
        <taxon>Corynebacterium</taxon>
    </lineage>
</organism>
<dbReference type="InterPro" id="IPR041098">
    <property type="entry name" value="Rv2175c_C"/>
</dbReference>
<evidence type="ECO:0000313" key="4">
    <source>
        <dbReference type="EMBL" id="VZH85694.1"/>
    </source>
</evidence>
<dbReference type="InterPro" id="IPR048576">
    <property type="entry name" value="Rv2175c_wHTH"/>
</dbReference>
<dbReference type="Pfam" id="PF18367">
    <property type="entry name" value="Rv2175c_C"/>
    <property type="match status" value="1"/>
</dbReference>
<dbReference type="Pfam" id="PF21531">
    <property type="entry name" value="Rv2175c_wHTH"/>
    <property type="match status" value="1"/>
</dbReference>
<evidence type="ECO:0000313" key="5">
    <source>
        <dbReference type="Proteomes" id="UP000423525"/>
    </source>
</evidence>
<keyword evidence="4" id="KW-0238">DNA-binding</keyword>
<evidence type="ECO:0000313" key="3">
    <source>
        <dbReference type="EMBL" id="MDT9411430.1"/>
    </source>
</evidence>
<sequence length="122" mass="13399">MSNNIVPSSVLPAGENLLTVPDYAERIGQPVTRVFDQIGEHKLICVVDNGIKKIPEAFLSEKGTTNKFVLGVIALLSDGGYTDQEIFEFLFTEDDSLPGRPIDAIHGHLAREVMRRAQAMGF</sequence>
<name>A0A6I8MD89_9CORY</name>
<proteinExistence type="predicted"/>